<keyword evidence="4" id="KW-0539">Nucleus</keyword>
<evidence type="ECO:0000256" key="1">
    <source>
        <dbReference type="ARBA" id="ARBA00004123"/>
    </source>
</evidence>
<feature type="compositionally biased region" description="Low complexity" evidence="6">
    <location>
        <begin position="513"/>
        <end position="523"/>
    </location>
</feature>
<dbReference type="Gene3D" id="1.20.5.170">
    <property type="match status" value="1"/>
</dbReference>
<dbReference type="SMART" id="SM00338">
    <property type="entry name" value="BRLZ"/>
    <property type="match status" value="1"/>
</dbReference>
<keyword evidence="5" id="KW-0175">Coiled coil</keyword>
<dbReference type="EMBL" id="KZ805437">
    <property type="protein sequence ID" value="PVH97372.1"/>
    <property type="molecule type" value="Genomic_DNA"/>
</dbReference>
<comment type="subcellular location">
    <subcellularLocation>
        <location evidence="1">Nucleus</location>
    </subcellularLocation>
</comment>
<dbReference type="GO" id="GO:0005634">
    <property type="term" value="C:nucleus"/>
    <property type="evidence" value="ECO:0007669"/>
    <property type="project" value="UniProtKB-SubCell"/>
</dbReference>
<dbReference type="Proteomes" id="UP000244855">
    <property type="component" value="Unassembled WGS sequence"/>
</dbReference>
<dbReference type="AlphaFoldDB" id="A0A2V1DGV8"/>
<gene>
    <name evidence="8" type="ORF">DM02DRAFT_730594</name>
</gene>
<name>A0A2V1DGV8_9PLEO</name>
<feature type="coiled-coil region" evidence="5">
    <location>
        <begin position="423"/>
        <end position="457"/>
    </location>
</feature>
<dbReference type="InterPro" id="IPR046347">
    <property type="entry name" value="bZIP_sf"/>
</dbReference>
<evidence type="ECO:0000256" key="4">
    <source>
        <dbReference type="ARBA" id="ARBA00023242"/>
    </source>
</evidence>
<evidence type="ECO:0000256" key="2">
    <source>
        <dbReference type="ARBA" id="ARBA00023015"/>
    </source>
</evidence>
<keyword evidence="2" id="KW-0805">Transcription regulation</keyword>
<protein>
    <recommendedName>
        <fullName evidence="7">BZIP domain-containing protein</fullName>
    </recommendedName>
</protein>
<dbReference type="STRING" id="97972.A0A2V1DGV8"/>
<feature type="compositionally biased region" description="Polar residues" evidence="6">
    <location>
        <begin position="343"/>
        <end position="353"/>
    </location>
</feature>
<dbReference type="InterPro" id="IPR004827">
    <property type="entry name" value="bZIP"/>
</dbReference>
<evidence type="ECO:0000259" key="7">
    <source>
        <dbReference type="PROSITE" id="PS50217"/>
    </source>
</evidence>
<evidence type="ECO:0000256" key="3">
    <source>
        <dbReference type="ARBA" id="ARBA00023163"/>
    </source>
</evidence>
<feature type="compositionally biased region" description="Basic residues" evidence="6">
    <location>
        <begin position="494"/>
        <end position="503"/>
    </location>
</feature>
<proteinExistence type="predicted"/>
<evidence type="ECO:0000256" key="5">
    <source>
        <dbReference type="SAM" id="Coils"/>
    </source>
</evidence>
<dbReference type="PANTHER" id="PTHR19304">
    <property type="entry name" value="CYCLIC-AMP RESPONSE ELEMENT BINDING PROTEIN"/>
    <property type="match status" value="1"/>
</dbReference>
<accession>A0A2V1DGV8</accession>
<feature type="region of interest" description="Disordered" evidence="6">
    <location>
        <begin position="343"/>
        <end position="398"/>
    </location>
</feature>
<dbReference type="CDD" id="cd14687">
    <property type="entry name" value="bZIP_ATF2"/>
    <property type="match status" value="1"/>
</dbReference>
<dbReference type="SUPFAM" id="SSF57959">
    <property type="entry name" value="Leucine zipper domain"/>
    <property type="match status" value="1"/>
</dbReference>
<feature type="domain" description="BZIP" evidence="7">
    <location>
        <begin position="406"/>
        <end position="461"/>
    </location>
</feature>
<dbReference type="Pfam" id="PF00170">
    <property type="entry name" value="bZIP_1"/>
    <property type="match status" value="1"/>
</dbReference>
<dbReference type="OrthoDB" id="295274at2759"/>
<keyword evidence="3" id="KW-0804">Transcription</keyword>
<feature type="region of interest" description="Disordered" evidence="6">
    <location>
        <begin position="481"/>
        <end position="523"/>
    </location>
</feature>
<dbReference type="InterPro" id="IPR051027">
    <property type="entry name" value="bZIP_transcription_factors"/>
</dbReference>
<organism evidence="8 9">
    <name type="scientific">Periconia macrospinosa</name>
    <dbReference type="NCBI Taxonomy" id="97972"/>
    <lineage>
        <taxon>Eukaryota</taxon>
        <taxon>Fungi</taxon>
        <taxon>Dikarya</taxon>
        <taxon>Ascomycota</taxon>
        <taxon>Pezizomycotina</taxon>
        <taxon>Dothideomycetes</taxon>
        <taxon>Pleosporomycetidae</taxon>
        <taxon>Pleosporales</taxon>
        <taxon>Massarineae</taxon>
        <taxon>Periconiaceae</taxon>
        <taxon>Periconia</taxon>
    </lineage>
</organism>
<dbReference type="PROSITE" id="PS50217">
    <property type="entry name" value="BZIP"/>
    <property type="match status" value="1"/>
</dbReference>
<dbReference type="GO" id="GO:0003700">
    <property type="term" value="F:DNA-binding transcription factor activity"/>
    <property type="evidence" value="ECO:0007669"/>
    <property type="project" value="InterPro"/>
</dbReference>
<evidence type="ECO:0000313" key="9">
    <source>
        <dbReference type="Proteomes" id="UP000244855"/>
    </source>
</evidence>
<sequence>MAFLITCAKEDPYTDIHCEPWEHALLKVKTKLKKPNIKSLSGTRRGSRVVSPHSSVYGLPPSKFRGWSRRLGNGHGTPHAMAPLLKLSNWAFDFDAVKREFMISAVKSHAFEIAHAPTVLEHGLSKPLEIIGQVSGKQGSRRTDASLVTSRFCSQRPFKSEFLSSFRFKFLHLVFTSTHHPTDMQTLTPLPHYQPDLDMAMTSDMPNLFGSPGEWGHSSHTFAKRPHANYLELSIPDLRNSRREYPLQQHINDMKSVHTPMDSAMPTYDGFTHGGELDPASDARHFPAANMYVPQPTFTALNTPNGALQTPQHEIVSPLQASFGASFHSSPSFSNDALHSAASSTFGSISGHSTEAHSNKRRRDSTWTDVSSTGGDNPPSPPKRPTGGRRKSEHVEPGSARAIYLEKNRKAASKCRGKQRMQQQELVETARDMERRNKQLKAEVEFLKSDMRDLMAIVGRHSDCPDGRLRTYVQREADRLVSKKQAVQQQQQQQHHHHHHHHQQLVGGEMFPSHHSSPGHSPQ</sequence>
<evidence type="ECO:0000256" key="6">
    <source>
        <dbReference type="SAM" id="MobiDB-lite"/>
    </source>
</evidence>
<evidence type="ECO:0000313" key="8">
    <source>
        <dbReference type="EMBL" id="PVH97372.1"/>
    </source>
</evidence>
<keyword evidence="9" id="KW-1185">Reference proteome</keyword>
<reference evidence="8 9" key="1">
    <citation type="journal article" date="2018" name="Sci. Rep.">
        <title>Comparative genomics provides insights into the lifestyle and reveals functional heterogeneity of dark septate endophytic fungi.</title>
        <authorList>
            <person name="Knapp D.G."/>
            <person name="Nemeth J.B."/>
            <person name="Barry K."/>
            <person name="Hainaut M."/>
            <person name="Henrissat B."/>
            <person name="Johnson J."/>
            <person name="Kuo A."/>
            <person name="Lim J.H.P."/>
            <person name="Lipzen A."/>
            <person name="Nolan M."/>
            <person name="Ohm R.A."/>
            <person name="Tamas L."/>
            <person name="Grigoriev I.V."/>
            <person name="Spatafora J.W."/>
            <person name="Nagy L.G."/>
            <person name="Kovacs G.M."/>
        </authorList>
    </citation>
    <scope>NUCLEOTIDE SEQUENCE [LARGE SCALE GENOMIC DNA]</scope>
    <source>
        <strain evidence="8 9">DSE2036</strain>
    </source>
</reference>